<gene>
    <name evidence="1" type="ORF">DIZ80_16720</name>
</gene>
<keyword evidence="2" id="KW-1185">Reference proteome</keyword>
<dbReference type="Proteomes" id="UP000254266">
    <property type="component" value="Unassembled WGS sequence"/>
</dbReference>
<accession>A0A370D6K9</accession>
<evidence type="ECO:0000313" key="2">
    <source>
        <dbReference type="Proteomes" id="UP000254266"/>
    </source>
</evidence>
<organism evidence="1 2">
    <name type="scientific">endosymbiont of Galathealinum brachiosum</name>
    <dbReference type="NCBI Taxonomy" id="2200906"/>
    <lineage>
        <taxon>Bacteria</taxon>
        <taxon>Pseudomonadati</taxon>
        <taxon>Pseudomonadota</taxon>
        <taxon>Gammaproteobacteria</taxon>
        <taxon>sulfur-oxidizing symbionts</taxon>
    </lineage>
</organism>
<evidence type="ECO:0008006" key="3">
    <source>
        <dbReference type="Google" id="ProtNLM"/>
    </source>
</evidence>
<protein>
    <recommendedName>
        <fullName evidence="3">STAS/SEC14 domain-containing protein</fullName>
    </recommendedName>
</protein>
<sequence>MEYQITAHKGFFELKISGAIDAQKYPSMFDTLFAHKDWVPGMRLLVDESELRADHLTIADLETIAVFCTDRSSDFGSAKLSMYVSRDLEYGLNRMWHVFIKDGWDAEGNVFRSREEALDWLE</sequence>
<evidence type="ECO:0000313" key="1">
    <source>
        <dbReference type="EMBL" id="RDH80672.1"/>
    </source>
</evidence>
<proteinExistence type="predicted"/>
<dbReference type="AlphaFoldDB" id="A0A370D6K9"/>
<name>A0A370D6K9_9GAMM</name>
<dbReference type="EMBL" id="QFXC01000014">
    <property type="protein sequence ID" value="RDH80672.1"/>
    <property type="molecule type" value="Genomic_DNA"/>
</dbReference>
<comment type="caution">
    <text evidence="1">The sequence shown here is derived from an EMBL/GenBank/DDBJ whole genome shotgun (WGS) entry which is preliminary data.</text>
</comment>
<reference evidence="1 2" key="1">
    <citation type="journal article" date="2018" name="ISME J.">
        <title>Endosymbiont genomes yield clues of tubeworm success.</title>
        <authorList>
            <person name="Li Y."/>
            <person name="Liles M.R."/>
            <person name="Halanych K.M."/>
        </authorList>
    </citation>
    <scope>NUCLEOTIDE SEQUENCE [LARGE SCALE GENOMIC DNA]</scope>
    <source>
        <strain evidence="1">A1464</strain>
    </source>
</reference>